<dbReference type="InterPro" id="IPR000182">
    <property type="entry name" value="GNAT_dom"/>
</dbReference>
<proteinExistence type="predicted"/>
<dbReference type="Proteomes" id="UP000002770">
    <property type="component" value="Unassembled WGS sequence"/>
</dbReference>
<dbReference type="Pfam" id="PF00583">
    <property type="entry name" value="Acetyltransf_1"/>
    <property type="match status" value="1"/>
</dbReference>
<dbReference type="GO" id="GO:0003700">
    <property type="term" value="F:DNA-binding transcription factor activity"/>
    <property type="evidence" value="ECO:0007669"/>
    <property type="project" value="InterPro"/>
</dbReference>
<dbReference type="FunCoup" id="G9EMM4">
    <property type="interactions" value="26"/>
</dbReference>
<reference evidence="3 4" key="1">
    <citation type="journal article" date="2011" name="BMC Genomics">
        <title>Insight into cross-talk between intra-amoebal pathogens.</title>
        <authorList>
            <person name="Gimenez G."/>
            <person name="Bertelli C."/>
            <person name="Moliner C."/>
            <person name="Robert C."/>
            <person name="Raoult D."/>
            <person name="Fournier P.E."/>
            <person name="Greub G."/>
        </authorList>
    </citation>
    <scope>NUCLEOTIDE SEQUENCE [LARGE SCALE GENOMIC DNA]</scope>
    <source>
        <strain evidence="3 4">LLAP12</strain>
    </source>
</reference>
<dbReference type="SUPFAM" id="SSF55729">
    <property type="entry name" value="Acyl-CoA N-acyltransferases (Nat)"/>
    <property type="match status" value="1"/>
</dbReference>
<dbReference type="InterPro" id="IPR052777">
    <property type="entry name" value="Acetyltransferase_Enz"/>
</dbReference>
<dbReference type="HOGENOM" id="CLU_065219_2_0_6"/>
<dbReference type="Gene3D" id="1.10.10.10">
    <property type="entry name" value="Winged helix-like DNA-binding domain superfamily/Winged helix DNA-binding domain"/>
    <property type="match status" value="1"/>
</dbReference>
<dbReference type="PANTHER" id="PTHR43305:SF1">
    <property type="entry name" value="FAMILY N-ACETYLTRANSFERASE, PUTATIVE (AFU_ORTHOLOGUE AFUA_2G01380)-RELATED"/>
    <property type="match status" value="1"/>
</dbReference>
<feature type="domain" description="N-acetyltransferase" evidence="2">
    <location>
        <begin position="150"/>
        <end position="308"/>
    </location>
</feature>
<dbReference type="InterPro" id="IPR016181">
    <property type="entry name" value="Acyl_CoA_acyltransferase"/>
</dbReference>
<evidence type="ECO:0000259" key="2">
    <source>
        <dbReference type="PROSITE" id="PS51186"/>
    </source>
</evidence>
<feature type="domain" description="HTH marR-type" evidence="1">
    <location>
        <begin position="1"/>
        <end position="139"/>
    </location>
</feature>
<dbReference type="Gene3D" id="3.40.630.30">
    <property type="match status" value="1"/>
</dbReference>
<evidence type="ECO:0000259" key="1">
    <source>
        <dbReference type="PROSITE" id="PS50995"/>
    </source>
</evidence>
<dbReference type="RefSeq" id="WP_006870422.1">
    <property type="nucleotide sequence ID" value="NZ_JH413814.1"/>
</dbReference>
<dbReference type="PANTHER" id="PTHR43305">
    <property type="entry name" value="FAMILY N-ACETYLTRANSFERASE, PUTATIVE (AFU_ORTHOLOGUE AFUA_2G01380)-RELATED"/>
    <property type="match status" value="1"/>
</dbReference>
<dbReference type="InterPro" id="IPR000835">
    <property type="entry name" value="HTH_MarR-typ"/>
</dbReference>
<dbReference type="SUPFAM" id="SSF46785">
    <property type="entry name" value="Winged helix' DNA-binding domain"/>
    <property type="match status" value="1"/>
</dbReference>
<gene>
    <name evidence="3" type="ORF">LDG_6494</name>
</gene>
<dbReference type="GO" id="GO:0016747">
    <property type="term" value="F:acyltransferase activity, transferring groups other than amino-acyl groups"/>
    <property type="evidence" value="ECO:0007669"/>
    <property type="project" value="InterPro"/>
</dbReference>
<sequence length="308" mass="34413">MKQNNQNVDALRYYARELIREFGFLGNPYQALNLNFAKVHLLLECEQQGVITQQVLANNLRLNKSYISKLVKSLESKQLLIIVNCPSDSRVKNISLTQEGKELITQINHAAQAQVLTALNYLDEQGVSTIKQGLNLYANALKKSRRLQGIRFRPIEKRDNTNLSNLIKLVLTEFGANKPGFAFCDAELSIMFEAYQGKDKIYLVAEKANELLGGVGIGPLSGVDKSIGELKKMYLSSAARGLGVGDELLRLALAAAAEKNYYTIYLETLSSMTQAISLYRRHGFEFLNAPLGQTGHFSCDTWMQKKIV</sequence>
<evidence type="ECO:0000313" key="4">
    <source>
        <dbReference type="Proteomes" id="UP000002770"/>
    </source>
</evidence>
<keyword evidence="4" id="KW-1185">Reference proteome</keyword>
<dbReference type="eggNOG" id="COG0456">
    <property type="taxonomic scope" value="Bacteria"/>
</dbReference>
<organism evidence="3 4">
    <name type="scientific">Legionella drancourtii LLAP12</name>
    <dbReference type="NCBI Taxonomy" id="658187"/>
    <lineage>
        <taxon>Bacteria</taxon>
        <taxon>Pseudomonadati</taxon>
        <taxon>Pseudomonadota</taxon>
        <taxon>Gammaproteobacteria</taxon>
        <taxon>Legionellales</taxon>
        <taxon>Legionellaceae</taxon>
        <taxon>Legionella</taxon>
    </lineage>
</organism>
<accession>G9EMM4</accession>
<dbReference type="SMART" id="SM00347">
    <property type="entry name" value="HTH_MARR"/>
    <property type="match status" value="1"/>
</dbReference>
<dbReference type="InterPro" id="IPR036388">
    <property type="entry name" value="WH-like_DNA-bd_sf"/>
</dbReference>
<dbReference type="OrthoDB" id="5651324at2"/>
<evidence type="ECO:0000313" key="3">
    <source>
        <dbReference type="EMBL" id="EHL31418.1"/>
    </source>
</evidence>
<dbReference type="Pfam" id="PF01047">
    <property type="entry name" value="MarR"/>
    <property type="match status" value="1"/>
</dbReference>
<name>G9EMM4_9GAMM</name>
<evidence type="ECO:0008006" key="5">
    <source>
        <dbReference type="Google" id="ProtNLM"/>
    </source>
</evidence>
<dbReference type="InParanoid" id="G9EMM4"/>
<dbReference type="STRING" id="658187.LDG_6494"/>
<protein>
    <recommendedName>
        <fullName evidence="5">MarR family transcriptional regulator</fullName>
    </recommendedName>
</protein>
<dbReference type="InterPro" id="IPR036390">
    <property type="entry name" value="WH_DNA-bd_sf"/>
</dbReference>
<dbReference type="eggNOG" id="COG1846">
    <property type="taxonomic scope" value="Bacteria"/>
</dbReference>
<dbReference type="PROSITE" id="PS51186">
    <property type="entry name" value="GNAT"/>
    <property type="match status" value="1"/>
</dbReference>
<dbReference type="AlphaFoldDB" id="G9EMM4"/>
<dbReference type="PROSITE" id="PS50995">
    <property type="entry name" value="HTH_MARR_2"/>
    <property type="match status" value="1"/>
</dbReference>
<dbReference type="EMBL" id="JH413814">
    <property type="protein sequence ID" value="EHL31418.1"/>
    <property type="molecule type" value="Genomic_DNA"/>
</dbReference>